<evidence type="ECO:0000256" key="9">
    <source>
        <dbReference type="ARBA" id="ARBA00022909"/>
    </source>
</evidence>
<dbReference type="CDD" id="cd00483">
    <property type="entry name" value="HPPK"/>
    <property type="match status" value="1"/>
</dbReference>
<evidence type="ECO:0000256" key="10">
    <source>
        <dbReference type="ARBA" id="ARBA00029409"/>
    </source>
</evidence>
<evidence type="ECO:0000313" key="15">
    <source>
        <dbReference type="Proteomes" id="UP000182932"/>
    </source>
</evidence>
<evidence type="ECO:0000256" key="7">
    <source>
        <dbReference type="ARBA" id="ARBA00022777"/>
    </source>
</evidence>
<keyword evidence="8" id="KW-0067">ATP-binding</keyword>
<accession>A0A975ZMV7</accession>
<evidence type="ECO:0000256" key="4">
    <source>
        <dbReference type="ARBA" id="ARBA00016218"/>
    </source>
</evidence>
<proteinExistence type="inferred from homology"/>
<evidence type="ECO:0000313" key="14">
    <source>
        <dbReference type="EMBL" id="SEJ23594.1"/>
    </source>
</evidence>
<comment type="caution">
    <text evidence="14">The sequence shown here is derived from an EMBL/GenBank/DDBJ whole genome shotgun (WGS) entry which is preliminary data.</text>
</comment>
<dbReference type="PANTHER" id="PTHR43071">
    <property type="entry name" value="2-AMINO-4-HYDROXY-6-HYDROXYMETHYLDIHYDROPTERIDINE PYROPHOSPHOKINASE"/>
    <property type="match status" value="1"/>
</dbReference>
<dbReference type="EC" id="2.7.6.3" evidence="3"/>
<dbReference type="GO" id="GO:0046656">
    <property type="term" value="P:folic acid biosynthetic process"/>
    <property type="evidence" value="ECO:0007669"/>
    <property type="project" value="UniProtKB-KW"/>
</dbReference>
<dbReference type="InterPro" id="IPR000550">
    <property type="entry name" value="Hppk"/>
</dbReference>
<sequence>MIALGANLPLPQKTPIETVQAAIFRLQERGLAIRLASRFFETPCFPPGAGPDYINAALVADWPGTPEALLALLHEVEAAFSRTREVRWGMRTLDLDLIALGDAVLPDRETWAAWRGLPLADQMRRAPDQLILPHPRLEDRGFVLMPLMDVAPDWVHPVTGVSVARMCAALAPEARAEVKAL</sequence>
<reference evidence="14 15" key="1">
    <citation type="submission" date="2016-10" db="EMBL/GenBank/DDBJ databases">
        <authorList>
            <person name="Varghese N."/>
            <person name="Submissions S."/>
        </authorList>
    </citation>
    <scope>NUCLEOTIDE SEQUENCE [LARGE SCALE GENOMIC DNA]</scope>
    <source>
        <strain evidence="14 15">FF3</strain>
    </source>
</reference>
<evidence type="ECO:0000256" key="2">
    <source>
        <dbReference type="ARBA" id="ARBA00005810"/>
    </source>
</evidence>
<keyword evidence="7" id="KW-0418">Kinase</keyword>
<dbReference type="Gene3D" id="3.30.70.560">
    <property type="entry name" value="7,8-Dihydro-6-hydroxymethylpterin-pyrophosphokinase HPPK"/>
    <property type="match status" value="1"/>
</dbReference>
<dbReference type="NCBIfam" id="TIGR01498">
    <property type="entry name" value="folK"/>
    <property type="match status" value="1"/>
</dbReference>
<dbReference type="SUPFAM" id="SSF55083">
    <property type="entry name" value="6-hydroxymethyl-7,8-dihydropterin pyrophosphokinase, HPPK"/>
    <property type="match status" value="1"/>
</dbReference>
<evidence type="ECO:0000259" key="13">
    <source>
        <dbReference type="Pfam" id="PF01288"/>
    </source>
</evidence>
<dbReference type="EMBL" id="FNYY01000004">
    <property type="protein sequence ID" value="SEJ23594.1"/>
    <property type="molecule type" value="Genomic_DNA"/>
</dbReference>
<dbReference type="AlphaFoldDB" id="A0A975ZMV7"/>
<comment type="similarity">
    <text evidence="2">Belongs to the HPPK family.</text>
</comment>
<dbReference type="Proteomes" id="UP000182932">
    <property type="component" value="Unassembled WGS sequence"/>
</dbReference>
<evidence type="ECO:0000256" key="12">
    <source>
        <dbReference type="ARBA" id="ARBA00033413"/>
    </source>
</evidence>
<dbReference type="GO" id="GO:0005524">
    <property type="term" value="F:ATP binding"/>
    <property type="evidence" value="ECO:0007669"/>
    <property type="project" value="UniProtKB-KW"/>
</dbReference>
<dbReference type="PANTHER" id="PTHR43071:SF1">
    <property type="entry name" value="2-AMINO-4-HYDROXY-6-HYDROXYMETHYLDIHYDROPTERIDINE PYROPHOSPHOKINASE"/>
    <property type="match status" value="1"/>
</dbReference>
<evidence type="ECO:0000256" key="5">
    <source>
        <dbReference type="ARBA" id="ARBA00022679"/>
    </source>
</evidence>
<keyword evidence="15" id="KW-1185">Reference proteome</keyword>
<dbReference type="GO" id="GO:0003848">
    <property type="term" value="F:2-amino-4-hydroxy-6-hydroxymethyldihydropteridine diphosphokinase activity"/>
    <property type="evidence" value="ECO:0007669"/>
    <property type="project" value="UniProtKB-EC"/>
</dbReference>
<protein>
    <recommendedName>
        <fullName evidence="4">2-amino-4-hydroxy-6-hydroxymethyldihydropteridine pyrophosphokinase</fullName>
        <ecNumber evidence="3">2.7.6.3</ecNumber>
    </recommendedName>
    <alternativeName>
        <fullName evidence="11">6-hydroxymethyl-7,8-dihydropterin pyrophosphokinase</fullName>
    </alternativeName>
    <alternativeName>
        <fullName evidence="12">7,8-dihydro-6-hydroxymethylpterin-pyrophosphokinase</fullName>
    </alternativeName>
</protein>
<dbReference type="InterPro" id="IPR035907">
    <property type="entry name" value="Hppk_sf"/>
</dbReference>
<organism evidence="14 15">
    <name type="scientific">Marinovum algicola</name>
    <dbReference type="NCBI Taxonomy" id="42444"/>
    <lineage>
        <taxon>Bacteria</taxon>
        <taxon>Pseudomonadati</taxon>
        <taxon>Pseudomonadota</taxon>
        <taxon>Alphaproteobacteria</taxon>
        <taxon>Rhodobacterales</taxon>
        <taxon>Roseobacteraceae</taxon>
        <taxon>Marinovum</taxon>
    </lineage>
</organism>
<dbReference type="RefSeq" id="WP_346818695.1">
    <property type="nucleotide sequence ID" value="NZ_CATLQZ010000012.1"/>
</dbReference>
<dbReference type="Pfam" id="PF01288">
    <property type="entry name" value="HPPK"/>
    <property type="match status" value="1"/>
</dbReference>
<keyword evidence="5" id="KW-0808">Transferase</keyword>
<dbReference type="GO" id="GO:0016301">
    <property type="term" value="F:kinase activity"/>
    <property type="evidence" value="ECO:0007669"/>
    <property type="project" value="UniProtKB-KW"/>
</dbReference>
<evidence type="ECO:0000256" key="1">
    <source>
        <dbReference type="ARBA" id="ARBA00005051"/>
    </source>
</evidence>
<evidence type="ECO:0000256" key="8">
    <source>
        <dbReference type="ARBA" id="ARBA00022840"/>
    </source>
</evidence>
<evidence type="ECO:0000256" key="3">
    <source>
        <dbReference type="ARBA" id="ARBA00013253"/>
    </source>
</evidence>
<feature type="domain" description="7,8-dihydro-6-hydroxymethylpterin-pyrophosphokinase" evidence="13">
    <location>
        <begin position="1"/>
        <end position="152"/>
    </location>
</feature>
<gene>
    <name evidence="14" type="ORF">SAMN04487940_104142</name>
</gene>
<keyword evidence="9" id="KW-0289">Folate biosynthesis</keyword>
<keyword evidence="6" id="KW-0547">Nucleotide-binding</keyword>
<comment type="function">
    <text evidence="10">Catalyzes the transfer of pyrophosphate from adenosine triphosphate (ATP) to 6-hydroxymethyl-7,8-dihydropterin, an enzymatic step in folate biosynthesis pathway.</text>
</comment>
<evidence type="ECO:0000256" key="6">
    <source>
        <dbReference type="ARBA" id="ARBA00022741"/>
    </source>
</evidence>
<name>A0A975ZMV7_9RHOB</name>
<comment type="pathway">
    <text evidence="1">Cofactor biosynthesis; tetrahydrofolate biosynthesis; 2-amino-4-hydroxy-6-hydroxymethyl-7,8-dihydropteridine diphosphate from 7,8-dihydroneopterin triphosphate: step 4/4.</text>
</comment>
<evidence type="ECO:0000256" key="11">
    <source>
        <dbReference type="ARBA" id="ARBA00029766"/>
    </source>
</evidence>